<evidence type="ECO:0008006" key="3">
    <source>
        <dbReference type="Google" id="ProtNLM"/>
    </source>
</evidence>
<name>A0ABW2BQH4_9HYPH</name>
<dbReference type="RefSeq" id="WP_378974877.1">
    <property type="nucleotide sequence ID" value="NZ_JBHSWN010000001.1"/>
</dbReference>
<evidence type="ECO:0000313" key="1">
    <source>
        <dbReference type="EMBL" id="MFC6792697.1"/>
    </source>
</evidence>
<protein>
    <recommendedName>
        <fullName evidence="3">HEPN AbiU2-like domain-containing protein</fullName>
    </recommendedName>
</protein>
<dbReference type="EMBL" id="JBHSWN010000001">
    <property type="protein sequence ID" value="MFC6792697.1"/>
    <property type="molecule type" value="Genomic_DNA"/>
</dbReference>
<sequence>MRREFSDKHEFIIDAGIDALSDIVNDIQAIWKIGHKTQATVEKFEDRQYGYVLSEDGISDALLRIAFNQALAYGCLFNDADKSPSESKSAAELRLDRVREFGRKLSGVTATQLRKRGVRNALAHYDERFSKAVVEANGQPISIMKGLGISHLNAVVSEAKHFLRLNVYSFYEDTFYLFNETLKLEPLHTEIVTIVKTLNYSFDGEKLIERPKLLPLKFGAK</sequence>
<comment type="caution">
    <text evidence="1">The sequence shown here is derived from an EMBL/GenBank/DDBJ whole genome shotgun (WGS) entry which is preliminary data.</text>
</comment>
<reference evidence="2" key="1">
    <citation type="journal article" date="2019" name="Int. J. Syst. Evol. Microbiol.">
        <title>The Global Catalogue of Microorganisms (GCM) 10K type strain sequencing project: providing services to taxonomists for standard genome sequencing and annotation.</title>
        <authorList>
            <consortium name="The Broad Institute Genomics Platform"/>
            <consortium name="The Broad Institute Genome Sequencing Center for Infectious Disease"/>
            <person name="Wu L."/>
            <person name="Ma J."/>
        </authorList>
    </citation>
    <scope>NUCLEOTIDE SEQUENCE [LARGE SCALE GENOMIC DNA]</scope>
    <source>
        <strain evidence="2">CCUG 48316</strain>
    </source>
</reference>
<organism evidence="1 2">
    <name type="scientific">Methylobacterium komagatae</name>
    <dbReference type="NCBI Taxonomy" id="374425"/>
    <lineage>
        <taxon>Bacteria</taxon>
        <taxon>Pseudomonadati</taxon>
        <taxon>Pseudomonadota</taxon>
        <taxon>Alphaproteobacteria</taxon>
        <taxon>Hyphomicrobiales</taxon>
        <taxon>Methylobacteriaceae</taxon>
        <taxon>Methylobacterium</taxon>
    </lineage>
</organism>
<dbReference type="Proteomes" id="UP001596292">
    <property type="component" value="Unassembled WGS sequence"/>
</dbReference>
<accession>A0ABW2BQH4</accession>
<keyword evidence="2" id="KW-1185">Reference proteome</keyword>
<gene>
    <name evidence="1" type="ORF">ACFQE0_25955</name>
</gene>
<evidence type="ECO:0000313" key="2">
    <source>
        <dbReference type="Proteomes" id="UP001596292"/>
    </source>
</evidence>
<proteinExistence type="predicted"/>